<dbReference type="Proteomes" id="UP000824041">
    <property type="component" value="Unassembled WGS sequence"/>
</dbReference>
<proteinExistence type="predicted"/>
<reference evidence="2" key="2">
    <citation type="submission" date="2021-04" db="EMBL/GenBank/DDBJ databases">
        <authorList>
            <person name="Gilroy R."/>
        </authorList>
    </citation>
    <scope>NUCLEOTIDE SEQUENCE</scope>
    <source>
        <strain evidence="2">14324</strain>
    </source>
</reference>
<dbReference type="SUPFAM" id="SSF69360">
    <property type="entry name" value="Cell wall binding repeat"/>
    <property type="match status" value="1"/>
</dbReference>
<keyword evidence="1" id="KW-0732">Signal</keyword>
<comment type="caution">
    <text evidence="2">The sequence shown here is derived from an EMBL/GenBank/DDBJ whole genome shotgun (WGS) entry which is preliminary data.</text>
</comment>
<gene>
    <name evidence="2" type="ORF">IAA21_04665</name>
</gene>
<dbReference type="AlphaFoldDB" id="A0A9D2ISQ8"/>
<reference evidence="2" key="1">
    <citation type="journal article" date="2021" name="PeerJ">
        <title>Extensive microbial diversity within the chicken gut microbiome revealed by metagenomics and culture.</title>
        <authorList>
            <person name="Gilroy R."/>
            <person name="Ravi A."/>
            <person name="Getino M."/>
            <person name="Pursley I."/>
            <person name="Horton D.L."/>
            <person name="Alikhan N.F."/>
            <person name="Baker D."/>
            <person name="Gharbi K."/>
            <person name="Hall N."/>
            <person name="Watson M."/>
            <person name="Adriaenssens E.M."/>
            <person name="Foster-Nyarko E."/>
            <person name="Jarju S."/>
            <person name="Secka A."/>
            <person name="Antonio M."/>
            <person name="Oren A."/>
            <person name="Chaudhuri R.R."/>
            <person name="La Ragione R."/>
            <person name="Hildebrand F."/>
            <person name="Pallen M.J."/>
        </authorList>
    </citation>
    <scope>NUCLEOTIDE SEQUENCE</scope>
    <source>
        <strain evidence="2">14324</strain>
    </source>
</reference>
<feature type="chain" id="PRO_5039697406" evidence="1">
    <location>
        <begin position="25"/>
        <end position="207"/>
    </location>
</feature>
<evidence type="ECO:0000313" key="3">
    <source>
        <dbReference type="Proteomes" id="UP000824041"/>
    </source>
</evidence>
<evidence type="ECO:0000313" key="2">
    <source>
        <dbReference type="EMBL" id="HIZ22078.1"/>
    </source>
</evidence>
<name>A0A9D2ISQ8_9FIRM</name>
<sequence length="207" mass="22908">MKSRRSWKKFLAVSLCAFCLQAPAAVLSDPVPVMAEAKSGLQKEKGKIYFYENGQRVRNTWKNVKEVKKGKTVVSRYYFGANGAAYAGKKVFGVNVPAVKKINGKVYGFGTEGRMLKGIYVVNGKFFVFDSKTGVVNPTKSARLRVASAYEKDASQLRSLLGRPKKTKVMESCYGDGDDLILNYGTFYVNVFRNRQGKEIVLGVSGI</sequence>
<accession>A0A9D2ISQ8</accession>
<dbReference type="Gene3D" id="2.10.270.10">
    <property type="entry name" value="Cholin Binding"/>
    <property type="match status" value="1"/>
</dbReference>
<evidence type="ECO:0000256" key="1">
    <source>
        <dbReference type="SAM" id="SignalP"/>
    </source>
</evidence>
<feature type="signal peptide" evidence="1">
    <location>
        <begin position="1"/>
        <end position="24"/>
    </location>
</feature>
<organism evidence="2 3">
    <name type="scientific">Candidatus Blautia faecigallinarum</name>
    <dbReference type="NCBI Taxonomy" id="2838488"/>
    <lineage>
        <taxon>Bacteria</taxon>
        <taxon>Bacillati</taxon>
        <taxon>Bacillota</taxon>
        <taxon>Clostridia</taxon>
        <taxon>Lachnospirales</taxon>
        <taxon>Lachnospiraceae</taxon>
        <taxon>Blautia</taxon>
    </lineage>
</organism>
<dbReference type="EMBL" id="DXBU01000062">
    <property type="protein sequence ID" value="HIZ22078.1"/>
    <property type="molecule type" value="Genomic_DNA"/>
</dbReference>
<protein>
    <submittedName>
        <fullName evidence="2">Uncharacterized protein</fullName>
    </submittedName>
</protein>